<gene>
    <name evidence="3" type="ORF">NW112_05855</name>
</gene>
<feature type="transmembrane region" description="Helical" evidence="2">
    <location>
        <begin position="313"/>
        <end position="334"/>
    </location>
</feature>
<feature type="transmembrane region" description="Helical" evidence="2">
    <location>
        <begin position="196"/>
        <end position="216"/>
    </location>
</feature>
<feature type="transmembrane region" description="Helical" evidence="2">
    <location>
        <begin position="222"/>
        <end position="244"/>
    </location>
</feature>
<accession>A0A9Q4D9A4</accession>
<keyword evidence="2" id="KW-1133">Transmembrane helix</keyword>
<reference evidence="3" key="1">
    <citation type="journal article" date="2022" name="Int. J. Mol. Sci.">
        <title>Phenotypic and genotypic virulence characterisation of Staphylococcus pettenkoferi strains isolated from human bloodstream and diabetic foot infections.</title>
        <authorList>
            <person name="Magnan C."/>
        </authorList>
    </citation>
    <scope>NUCLEOTIDE SEQUENCE</scope>
    <source>
        <strain evidence="3">NSP020P</strain>
    </source>
</reference>
<comment type="caution">
    <text evidence="3">The sequence shown here is derived from an EMBL/GenBank/DDBJ whole genome shotgun (WGS) entry which is preliminary data.</text>
</comment>
<evidence type="ECO:0000313" key="4">
    <source>
        <dbReference type="Proteomes" id="UP001081438"/>
    </source>
</evidence>
<evidence type="ECO:0008006" key="5">
    <source>
        <dbReference type="Google" id="ProtNLM"/>
    </source>
</evidence>
<feature type="transmembrane region" description="Helical" evidence="2">
    <location>
        <begin position="264"/>
        <end position="293"/>
    </location>
</feature>
<evidence type="ECO:0000256" key="2">
    <source>
        <dbReference type="SAM" id="Phobius"/>
    </source>
</evidence>
<sequence length="390" mass="45370">MNQMTIGLIPSPDMPNKITDKIKDTLAEDFSKVIDDQIDWDIETHVASMVGTAEHMDKTMDIISNMKKQKEWDIAICITDLPSISDNKVVLSDIHTEKKTALLSLPALGMWNVKNKLRHFLTYLVHYIMKPGEEAQLISKKHFRFSKIDEVQPDEDSDQKETRLILKSVVSGWSHLISGMTFANEPWTAIFDFKKIISVSFATGAYITIFSTPWDMTLYYDYWRFILLMILSIVGMTVWLIYAYQLWETPSPSTQRLYRYVYNLTTFMTLGSITVFNFIALFILLTLSTMLFVPPWLYTYMTSLKSLPSLLDYFNLIWFMTCISILAGALGSTVENAEKIKRVTYSYRQYYRYEQLEKEREEEETEGESYNDQENYEGKKQSHSEEGSSQ</sequence>
<protein>
    <recommendedName>
        <fullName evidence="5">5,10-methylene-tetrahydrofolate dehydrogenase</fullName>
    </recommendedName>
</protein>
<feature type="region of interest" description="Disordered" evidence="1">
    <location>
        <begin position="357"/>
        <end position="390"/>
    </location>
</feature>
<dbReference type="Proteomes" id="UP001081438">
    <property type="component" value="Unassembled WGS sequence"/>
</dbReference>
<name>A0A9Q4D9A4_9STAP</name>
<feature type="compositionally biased region" description="Basic and acidic residues" evidence="1">
    <location>
        <begin position="376"/>
        <end position="390"/>
    </location>
</feature>
<evidence type="ECO:0000256" key="1">
    <source>
        <dbReference type="SAM" id="MobiDB-lite"/>
    </source>
</evidence>
<feature type="compositionally biased region" description="Acidic residues" evidence="1">
    <location>
        <begin position="360"/>
        <end position="375"/>
    </location>
</feature>
<dbReference type="AlphaFoldDB" id="A0A9Q4D9A4"/>
<evidence type="ECO:0000313" key="3">
    <source>
        <dbReference type="EMBL" id="MCY1594756.1"/>
    </source>
</evidence>
<keyword evidence="2" id="KW-0812">Transmembrane</keyword>
<organism evidence="3 4">
    <name type="scientific">Staphylococcus pettenkoferi</name>
    <dbReference type="NCBI Taxonomy" id="170573"/>
    <lineage>
        <taxon>Bacteria</taxon>
        <taxon>Bacillati</taxon>
        <taxon>Bacillota</taxon>
        <taxon>Bacilli</taxon>
        <taxon>Bacillales</taxon>
        <taxon>Staphylococcaceae</taxon>
        <taxon>Staphylococcus</taxon>
    </lineage>
</organism>
<keyword evidence="2" id="KW-0472">Membrane</keyword>
<proteinExistence type="predicted"/>
<dbReference type="EMBL" id="JANSKX010000017">
    <property type="protein sequence ID" value="MCY1594756.1"/>
    <property type="molecule type" value="Genomic_DNA"/>
</dbReference>